<dbReference type="AlphaFoldDB" id="A0A9X7VXQ2"/>
<dbReference type="EMBL" id="CP071182">
    <property type="protein sequence ID" value="QSO46574.1"/>
    <property type="molecule type" value="Genomic_DNA"/>
</dbReference>
<dbReference type="PROSITE" id="PS00455">
    <property type="entry name" value="AMP_BINDING"/>
    <property type="match status" value="1"/>
</dbReference>
<dbReference type="PANTHER" id="PTHR43201:SF5">
    <property type="entry name" value="MEDIUM-CHAIN ACYL-COA LIGASE ACSF2, MITOCHONDRIAL"/>
    <property type="match status" value="1"/>
</dbReference>
<dbReference type="RefSeq" id="WP_206655940.1">
    <property type="nucleotide sequence ID" value="NZ_CP071182.1"/>
</dbReference>
<comment type="similarity">
    <text evidence="1">Belongs to the ATP-dependent AMP-binding enzyme family.</text>
</comment>
<dbReference type="Proteomes" id="UP000663505">
    <property type="component" value="Chromosome"/>
</dbReference>
<dbReference type="Gene3D" id="3.40.50.12780">
    <property type="entry name" value="N-terminal domain of ligase-like"/>
    <property type="match status" value="1"/>
</dbReference>
<dbReference type="InterPro" id="IPR042099">
    <property type="entry name" value="ANL_N_sf"/>
</dbReference>
<dbReference type="PANTHER" id="PTHR43201">
    <property type="entry name" value="ACYL-COA SYNTHETASE"/>
    <property type="match status" value="1"/>
</dbReference>
<organism evidence="6 7">
    <name type="scientific">Alicyclobacillus mengziensis</name>
    <dbReference type="NCBI Taxonomy" id="2931921"/>
    <lineage>
        <taxon>Bacteria</taxon>
        <taxon>Bacillati</taxon>
        <taxon>Bacillota</taxon>
        <taxon>Bacilli</taxon>
        <taxon>Bacillales</taxon>
        <taxon>Alicyclobacillaceae</taxon>
        <taxon>Alicyclobacillus</taxon>
    </lineage>
</organism>
<evidence type="ECO:0000313" key="6">
    <source>
        <dbReference type="EMBL" id="QSO46574.1"/>
    </source>
</evidence>
<feature type="domain" description="AMP-dependent synthetase/ligase" evidence="4">
    <location>
        <begin position="35"/>
        <end position="403"/>
    </location>
</feature>
<reference evidence="6 7" key="1">
    <citation type="submission" date="2021-02" db="EMBL/GenBank/DDBJ databases">
        <title>Alicyclobacillus curvatus sp. nov. and Alicyclobacillus mengziensis sp. nov., two acidophilic bacteria isolated from acid mine drainage.</title>
        <authorList>
            <person name="Huang Y."/>
        </authorList>
    </citation>
    <scope>NUCLEOTIDE SEQUENCE [LARGE SCALE GENOMIC DNA]</scope>
    <source>
        <strain evidence="6 7">S30H14</strain>
    </source>
</reference>
<feature type="domain" description="AMP-binding enzyme C-terminal" evidence="5">
    <location>
        <begin position="455"/>
        <end position="531"/>
    </location>
</feature>
<evidence type="ECO:0000256" key="1">
    <source>
        <dbReference type="ARBA" id="ARBA00006432"/>
    </source>
</evidence>
<name>A0A9X7VXQ2_9BACL</name>
<evidence type="ECO:0000259" key="5">
    <source>
        <dbReference type="Pfam" id="PF13193"/>
    </source>
</evidence>
<evidence type="ECO:0000313" key="7">
    <source>
        <dbReference type="Proteomes" id="UP000663505"/>
    </source>
</evidence>
<proteinExistence type="inferred from homology"/>
<sequence length="563" mass="61934">MISFPGMVLTEERAKSYLGQNIWTDESFVDVLQSDVEQYPHHLHKDEQRSLTYEQLWQEVNSTAASLYQLGVRKGDKVAIQLPNCLDYVVAVFAVARIGAVAVLLQTDMGRQALHYSLSKAEVSVWIGLESFRGEPVYETVKSIQADLQRLNHLVVQGHSTAVPADVLRFEQLRSTHLQLSKDDLNANQPTALDPFIMVFTSGTTGSPKGVVQLHANYLWASRAYANVFGYQPGEATLDIAPICHQTGMLAGIMMPIATGGRIFLLDRFSAPRLLKWVAQERPTYIVGAPPHVIHVANAPGLTDTDTSSVKLFIYAGAPVPSAILQRLQEDTGITVGAMFGWTEGFLATSTRPDDPIEAISGTVGFAIPGTEVKLVDEDGNEVPQGTPGEMWSRGPNFSAGYYHNAEAAARQWDADLWFHSGDLLRQDESGRYIFMGRADDIINRGGTKIDPKAVEDACALHPSIENVAVVGAPDETLGQQTVACIVLREGAQPFQASELRDFLGQHGLAKFQFPDKLVFFDALPLTHSGKIKKKDLRQQLQDEQLRGRKREPRPTATTTEES</sequence>
<dbReference type="Pfam" id="PF13193">
    <property type="entry name" value="AMP-binding_C"/>
    <property type="match status" value="1"/>
</dbReference>
<dbReference type="SUPFAM" id="SSF56801">
    <property type="entry name" value="Acetyl-CoA synthetase-like"/>
    <property type="match status" value="1"/>
</dbReference>
<dbReference type="KEGG" id="afx:JZ786_19240"/>
<dbReference type="GO" id="GO:0006631">
    <property type="term" value="P:fatty acid metabolic process"/>
    <property type="evidence" value="ECO:0007669"/>
    <property type="project" value="TreeGrafter"/>
</dbReference>
<dbReference type="InterPro" id="IPR025110">
    <property type="entry name" value="AMP-bd_C"/>
</dbReference>
<evidence type="ECO:0000256" key="2">
    <source>
        <dbReference type="ARBA" id="ARBA00022598"/>
    </source>
</evidence>
<dbReference type="InterPro" id="IPR000873">
    <property type="entry name" value="AMP-dep_synth/lig_dom"/>
</dbReference>
<evidence type="ECO:0000259" key="4">
    <source>
        <dbReference type="Pfam" id="PF00501"/>
    </source>
</evidence>
<dbReference type="Pfam" id="PF00501">
    <property type="entry name" value="AMP-binding"/>
    <property type="match status" value="1"/>
</dbReference>
<protein>
    <submittedName>
        <fullName evidence="6">Acyl--CoA ligase</fullName>
    </submittedName>
</protein>
<dbReference type="InterPro" id="IPR045851">
    <property type="entry name" value="AMP-bd_C_sf"/>
</dbReference>
<dbReference type="InterPro" id="IPR020845">
    <property type="entry name" value="AMP-binding_CS"/>
</dbReference>
<keyword evidence="2 6" id="KW-0436">Ligase</keyword>
<evidence type="ECO:0000256" key="3">
    <source>
        <dbReference type="SAM" id="MobiDB-lite"/>
    </source>
</evidence>
<feature type="region of interest" description="Disordered" evidence="3">
    <location>
        <begin position="533"/>
        <end position="563"/>
    </location>
</feature>
<dbReference type="Gene3D" id="3.30.300.30">
    <property type="match status" value="1"/>
</dbReference>
<keyword evidence="7" id="KW-1185">Reference proteome</keyword>
<accession>A0A9X7VXQ2</accession>
<dbReference type="GO" id="GO:0031956">
    <property type="term" value="F:medium-chain fatty acid-CoA ligase activity"/>
    <property type="evidence" value="ECO:0007669"/>
    <property type="project" value="TreeGrafter"/>
</dbReference>
<gene>
    <name evidence="6" type="ORF">JZ786_19240</name>
</gene>